<keyword evidence="3 5" id="KW-1133">Transmembrane helix</keyword>
<comment type="caution">
    <text evidence="7">The sequence shown here is derived from an EMBL/GenBank/DDBJ whole genome shotgun (WGS) entry which is preliminary data.</text>
</comment>
<keyword evidence="2 5" id="KW-0812">Transmembrane</keyword>
<dbReference type="PANTHER" id="PTHR11863">
    <property type="entry name" value="STEROL DESATURASE"/>
    <property type="match status" value="1"/>
</dbReference>
<sequence length="266" mass="29540">MLLPVDIEWVWRPLVHAALIGCLFAPLEWLLPEREPEPGAEPEPLASPRRRTDAAFATIGAVLTEIALFLVLGWTLAQAGRWTPEALVTWEPPLWLSLAAGLLIFELAGYAYHRAAHALPLLWRLHRVHHSAPRMDWLASFRQHPVEIVLVTLAQNLPLVLLGIPLGAHALVVVLLTVNTAFVHSDLRVNLGPLRGLVATPRFHHRHHDRAGAPRNFAALLPAIDLLFGTYSDERATDFGVDEPTPTSFWGLLASPFGRRQRGALR</sequence>
<dbReference type="GO" id="GO:0016020">
    <property type="term" value="C:membrane"/>
    <property type="evidence" value="ECO:0007669"/>
    <property type="project" value="UniProtKB-SubCell"/>
</dbReference>
<evidence type="ECO:0000313" key="7">
    <source>
        <dbReference type="EMBL" id="EDM77575.1"/>
    </source>
</evidence>
<feature type="domain" description="Fatty acid hydroxylase" evidence="6">
    <location>
        <begin position="99"/>
        <end position="230"/>
    </location>
</feature>
<evidence type="ECO:0000256" key="4">
    <source>
        <dbReference type="ARBA" id="ARBA00023136"/>
    </source>
</evidence>
<dbReference type="InterPro" id="IPR050307">
    <property type="entry name" value="Sterol_Desaturase_Related"/>
</dbReference>
<dbReference type="Pfam" id="PF04116">
    <property type="entry name" value="FA_hydroxylase"/>
    <property type="match status" value="1"/>
</dbReference>
<evidence type="ECO:0000313" key="8">
    <source>
        <dbReference type="Proteomes" id="UP000005801"/>
    </source>
</evidence>
<dbReference type="GO" id="GO:0005506">
    <property type="term" value="F:iron ion binding"/>
    <property type="evidence" value="ECO:0007669"/>
    <property type="project" value="InterPro"/>
</dbReference>
<comment type="subcellular location">
    <subcellularLocation>
        <location evidence="1">Membrane</location>
    </subcellularLocation>
</comment>
<dbReference type="GO" id="GO:0016491">
    <property type="term" value="F:oxidoreductase activity"/>
    <property type="evidence" value="ECO:0007669"/>
    <property type="project" value="InterPro"/>
</dbReference>
<keyword evidence="8" id="KW-1185">Reference proteome</keyword>
<feature type="transmembrane region" description="Helical" evidence="5">
    <location>
        <begin position="94"/>
        <end position="112"/>
    </location>
</feature>
<reference evidence="7 8" key="1">
    <citation type="submission" date="2007-06" db="EMBL/GenBank/DDBJ databases">
        <authorList>
            <person name="Shimkets L."/>
            <person name="Ferriera S."/>
            <person name="Johnson J."/>
            <person name="Kravitz S."/>
            <person name="Beeson K."/>
            <person name="Sutton G."/>
            <person name="Rogers Y.-H."/>
            <person name="Friedman R."/>
            <person name="Frazier M."/>
            <person name="Venter J.C."/>
        </authorList>
    </citation>
    <scope>NUCLEOTIDE SEQUENCE [LARGE SCALE GENOMIC DNA]</scope>
    <source>
        <strain evidence="7 8">SIR-1</strain>
    </source>
</reference>
<evidence type="ECO:0000256" key="1">
    <source>
        <dbReference type="ARBA" id="ARBA00004370"/>
    </source>
</evidence>
<dbReference type="EMBL" id="ABCS01000043">
    <property type="protein sequence ID" value="EDM77575.1"/>
    <property type="molecule type" value="Genomic_DNA"/>
</dbReference>
<protein>
    <recommendedName>
        <fullName evidence="6">Fatty acid hydroxylase domain-containing protein</fullName>
    </recommendedName>
</protein>
<dbReference type="GO" id="GO:0008610">
    <property type="term" value="P:lipid biosynthetic process"/>
    <property type="evidence" value="ECO:0007669"/>
    <property type="project" value="InterPro"/>
</dbReference>
<dbReference type="InterPro" id="IPR006694">
    <property type="entry name" value="Fatty_acid_hydroxylase"/>
</dbReference>
<accession>A6G927</accession>
<evidence type="ECO:0000259" key="6">
    <source>
        <dbReference type="Pfam" id="PF04116"/>
    </source>
</evidence>
<feature type="transmembrane region" description="Helical" evidence="5">
    <location>
        <begin position="159"/>
        <end position="178"/>
    </location>
</feature>
<evidence type="ECO:0000256" key="5">
    <source>
        <dbReference type="SAM" id="Phobius"/>
    </source>
</evidence>
<feature type="transmembrane region" description="Helical" evidence="5">
    <location>
        <begin position="52"/>
        <end position="74"/>
    </location>
</feature>
<evidence type="ECO:0000256" key="2">
    <source>
        <dbReference type="ARBA" id="ARBA00022692"/>
    </source>
</evidence>
<gene>
    <name evidence="7" type="ORF">PPSIR1_02783</name>
</gene>
<name>A6G927_9BACT</name>
<dbReference type="Proteomes" id="UP000005801">
    <property type="component" value="Unassembled WGS sequence"/>
</dbReference>
<proteinExistence type="predicted"/>
<dbReference type="AlphaFoldDB" id="A6G927"/>
<evidence type="ECO:0000256" key="3">
    <source>
        <dbReference type="ARBA" id="ARBA00022989"/>
    </source>
</evidence>
<dbReference type="eggNOG" id="COG3000">
    <property type="taxonomic scope" value="Bacteria"/>
</dbReference>
<dbReference type="STRING" id="391625.PPSIR1_02783"/>
<organism evidence="7 8">
    <name type="scientific">Plesiocystis pacifica SIR-1</name>
    <dbReference type="NCBI Taxonomy" id="391625"/>
    <lineage>
        <taxon>Bacteria</taxon>
        <taxon>Pseudomonadati</taxon>
        <taxon>Myxococcota</taxon>
        <taxon>Polyangia</taxon>
        <taxon>Nannocystales</taxon>
        <taxon>Nannocystaceae</taxon>
        <taxon>Plesiocystis</taxon>
    </lineage>
</organism>
<keyword evidence="4 5" id="KW-0472">Membrane</keyword>